<protein>
    <submittedName>
        <fullName evidence="2">Uncharacterized protein</fullName>
    </submittedName>
</protein>
<organism evidence="2 3">
    <name type="scientific">Apiospora marii</name>
    <dbReference type="NCBI Taxonomy" id="335849"/>
    <lineage>
        <taxon>Eukaryota</taxon>
        <taxon>Fungi</taxon>
        <taxon>Dikarya</taxon>
        <taxon>Ascomycota</taxon>
        <taxon>Pezizomycotina</taxon>
        <taxon>Sordariomycetes</taxon>
        <taxon>Xylariomycetidae</taxon>
        <taxon>Amphisphaeriales</taxon>
        <taxon>Apiosporaceae</taxon>
        <taxon>Apiospora</taxon>
    </lineage>
</organism>
<keyword evidence="3" id="KW-1185">Reference proteome</keyword>
<feature type="compositionally biased region" description="Low complexity" evidence="1">
    <location>
        <begin position="17"/>
        <end position="38"/>
    </location>
</feature>
<proteinExistence type="predicted"/>
<dbReference type="EMBL" id="JAQQWI010000017">
    <property type="protein sequence ID" value="KAK8006277.1"/>
    <property type="molecule type" value="Genomic_DNA"/>
</dbReference>
<gene>
    <name evidence="2" type="ORF">PG991_012574</name>
</gene>
<evidence type="ECO:0000256" key="1">
    <source>
        <dbReference type="SAM" id="MobiDB-lite"/>
    </source>
</evidence>
<evidence type="ECO:0000313" key="2">
    <source>
        <dbReference type="EMBL" id="KAK8006277.1"/>
    </source>
</evidence>
<sequence length="257" mass="27665">MSNSTVMARSRKPSPTEPATRPNPTAPTTPTRPSSSPSPNKPNPNPSSITSSFAWAEGRELLSQGVGSQLELFKAFTSTSGFWARWFRYLVLLALVARVLHHGGRLFRHYGHRLFGAVKRLGGWVKGGIGGGGGGWDNVGGRNSGSAREGKNGNQGPLGICASCHTQLPKQQLSIHTREVSPRLPCNRQTPFASHAAYPSPSFRPSSRTCSSPVSTSSQAGSIRSAPAALPPRREEKKKTKPTTAPRKKFCNDRPIF</sequence>
<feature type="region of interest" description="Disordered" evidence="1">
    <location>
        <begin position="186"/>
        <end position="257"/>
    </location>
</feature>
<feature type="compositionally biased region" description="Low complexity" evidence="1">
    <location>
        <begin position="204"/>
        <end position="218"/>
    </location>
</feature>
<accession>A0ABR1RAF5</accession>
<evidence type="ECO:0000313" key="3">
    <source>
        <dbReference type="Proteomes" id="UP001396898"/>
    </source>
</evidence>
<dbReference type="Proteomes" id="UP001396898">
    <property type="component" value="Unassembled WGS sequence"/>
</dbReference>
<comment type="caution">
    <text evidence="2">The sequence shown here is derived from an EMBL/GenBank/DDBJ whole genome shotgun (WGS) entry which is preliminary data.</text>
</comment>
<reference evidence="2 3" key="1">
    <citation type="submission" date="2023-01" db="EMBL/GenBank/DDBJ databases">
        <title>Analysis of 21 Apiospora genomes using comparative genomics revels a genus with tremendous synthesis potential of carbohydrate active enzymes and secondary metabolites.</title>
        <authorList>
            <person name="Sorensen T."/>
        </authorList>
    </citation>
    <scope>NUCLEOTIDE SEQUENCE [LARGE SCALE GENOMIC DNA]</scope>
    <source>
        <strain evidence="2 3">CBS 20057</strain>
    </source>
</reference>
<feature type="region of interest" description="Disordered" evidence="1">
    <location>
        <begin position="1"/>
        <end position="51"/>
    </location>
</feature>
<name>A0ABR1RAF5_9PEZI</name>